<organism evidence="2 3">
    <name type="scientific">Gilliamella apis</name>
    <dbReference type="NCBI Taxonomy" id="1970738"/>
    <lineage>
        <taxon>Bacteria</taxon>
        <taxon>Pseudomonadati</taxon>
        <taxon>Pseudomonadota</taxon>
        <taxon>Gammaproteobacteria</taxon>
        <taxon>Orbales</taxon>
        <taxon>Orbaceae</taxon>
        <taxon>Gilliamella</taxon>
    </lineage>
</organism>
<evidence type="ECO:0000313" key="3">
    <source>
        <dbReference type="Proteomes" id="UP000194968"/>
    </source>
</evidence>
<dbReference type="Proteomes" id="UP000194968">
    <property type="component" value="Unassembled WGS sequence"/>
</dbReference>
<sequence>MGSKKKKVTVGYRYSWDLFCGLGRGPIDSIVAITADKKIVLLCTENEATSSCSISINKPNLFGGEDTGGEGGIQGNLEIMMGEKNQVPSYSLSSILRGLIPGFRGLVTTFYSGLVSCYSASPKPWSYRVRRTTKGWDKNNTWYPGKCLIVMRDDISEIVGIDGEIEGRFGPINQLISGTGSIIDIINGQPSKNKEEIEREREEAKRREEERQRKIAALRNDLNYNIRNIHAMNPAHILFECATNRDWGRGLSFNDIDVDSFKKAADTLFAEKFGLCFRYNRQDQLQTFIQQILDHIGAAQYADLSTGKLTLKLIRNDYDPALLPLFTYDNGILSVQDDDSASCDASYNEIIVTYHNPVTHEDGVVRAQNLASIQQVGLISNSVEYKAVPTQNLAARIAERDLEMNAAGITRLIIKFDRRGGILEPASCFRVSLPDRSIENMILRVGKIEEQGDGSLLITGVQDVFNLSETAYSSNQQANESIIQDNTIHAVNNVKLIELPYALLVSRLSAADLAYLKPSSGYLGVMAKAPTSISINYVLQSQAAGAESINESQCDWTASATLINDIEKLETKFEIKIDSDYQMSIGEGIIIDDEFMRIDEFDVETNMLTVGRGCLDSLPAFHQAGATIRFYMSVLETDNIEYISGETVGVKLLTQTNSGRLDEDIAPVEKIIMGHRQTRPYLPGNIRVNDSVYPDLIEPADSYVVSFTHRDRVLQADRLIDCLSDNIGPEPGTKYIVEIADYYTKEILWSFNTTDTLIALPYVSNQDHIYDDRHILTLYSMRDGYESLYKFTAELPEGHLVGGEYV</sequence>
<gene>
    <name evidence="2" type="ORF">B6D06_07040</name>
</gene>
<reference evidence="2 3" key="1">
    <citation type="submission" date="2017-03" db="EMBL/GenBank/DDBJ databases">
        <title>Comparative genomics of honeybee gut symbionts reveal geographically distinct and subgroup specific antibiotic resistance.</title>
        <authorList>
            <person name="Ludvigsen J."/>
            <person name="Porcellato D."/>
            <person name="Labee-Lund T.M."/>
            <person name="Amdam G.V."/>
            <person name="Rudi K."/>
        </authorList>
    </citation>
    <scope>NUCLEOTIDE SEQUENCE [LARGE SCALE GENOMIC DNA]</scope>
    <source>
        <strain evidence="2 3">A-4-12</strain>
    </source>
</reference>
<name>A0A242NUD3_9GAMM</name>
<evidence type="ECO:0000313" key="2">
    <source>
        <dbReference type="EMBL" id="OTQ49351.1"/>
    </source>
</evidence>
<proteinExistence type="predicted"/>
<dbReference type="EMBL" id="NASK01000096">
    <property type="protein sequence ID" value="OTQ49351.1"/>
    <property type="molecule type" value="Genomic_DNA"/>
</dbReference>
<evidence type="ECO:0000256" key="1">
    <source>
        <dbReference type="SAM" id="Coils"/>
    </source>
</evidence>
<feature type="coiled-coil region" evidence="1">
    <location>
        <begin position="192"/>
        <end position="221"/>
    </location>
</feature>
<evidence type="ECO:0008006" key="4">
    <source>
        <dbReference type="Google" id="ProtNLM"/>
    </source>
</evidence>
<accession>A0A242NUD3</accession>
<dbReference type="RefSeq" id="WP_086320638.1">
    <property type="nucleotide sequence ID" value="NZ_NASK01000096.1"/>
</dbReference>
<protein>
    <recommendedName>
        <fullName evidence="4">Tip attachment protein J domain-containing protein</fullName>
    </recommendedName>
</protein>
<keyword evidence="1" id="KW-0175">Coiled coil</keyword>
<dbReference type="OrthoDB" id="5917852at2"/>
<dbReference type="AlphaFoldDB" id="A0A242NUD3"/>
<comment type="caution">
    <text evidence="2">The sequence shown here is derived from an EMBL/GenBank/DDBJ whole genome shotgun (WGS) entry which is preliminary data.</text>
</comment>